<evidence type="ECO:0000259" key="6">
    <source>
        <dbReference type="Pfam" id="PF01258"/>
    </source>
</evidence>
<dbReference type="Proteomes" id="UP000188603">
    <property type="component" value="Chromosome"/>
</dbReference>
<feature type="coiled-coil region" evidence="5">
    <location>
        <begin position="3"/>
        <end position="30"/>
    </location>
</feature>
<dbReference type="PANTHER" id="PTHR33823">
    <property type="entry name" value="RNA POLYMERASE-BINDING TRANSCRIPTION FACTOR DKSA-RELATED"/>
    <property type="match status" value="1"/>
</dbReference>
<evidence type="ECO:0000256" key="3">
    <source>
        <dbReference type="ARBA" id="ARBA00022833"/>
    </source>
</evidence>
<dbReference type="PANTHER" id="PTHR33823:SF4">
    <property type="entry name" value="GENERAL STRESS PROTEIN 16O"/>
    <property type="match status" value="1"/>
</dbReference>
<dbReference type="Pfam" id="PF01258">
    <property type="entry name" value="zf-dskA_traR"/>
    <property type="match status" value="1"/>
</dbReference>
<name>A0A1U9K673_9BACL</name>
<proteinExistence type="predicted"/>
<evidence type="ECO:0000256" key="4">
    <source>
        <dbReference type="PROSITE-ProRule" id="PRU00510"/>
    </source>
</evidence>
<dbReference type="PROSITE" id="PS51128">
    <property type="entry name" value="ZF_DKSA_2"/>
    <property type="match status" value="1"/>
</dbReference>
<dbReference type="SUPFAM" id="SSF57716">
    <property type="entry name" value="Glucocorticoid receptor-like (DNA-binding domain)"/>
    <property type="match status" value="1"/>
</dbReference>
<feature type="domain" description="Zinc finger DksA/TraR C4-type" evidence="6">
    <location>
        <begin position="87"/>
        <end position="115"/>
    </location>
</feature>
<dbReference type="AlphaFoldDB" id="A0A1U9K673"/>
<dbReference type="InterPro" id="IPR037187">
    <property type="entry name" value="DnaK_N"/>
</dbReference>
<dbReference type="SUPFAM" id="SSF109635">
    <property type="entry name" value="DnaK suppressor protein DksA, alpha-hairpin domain"/>
    <property type="match status" value="1"/>
</dbReference>
<gene>
    <name evidence="7" type="ORF">B0W44_06770</name>
</gene>
<dbReference type="OrthoDB" id="9811543at2"/>
<evidence type="ECO:0000313" key="8">
    <source>
        <dbReference type="Proteomes" id="UP000188603"/>
    </source>
</evidence>
<dbReference type="InterPro" id="IPR000962">
    <property type="entry name" value="Znf_DskA_TraR"/>
</dbReference>
<dbReference type="InterPro" id="IPR014240">
    <property type="entry name" value="YteA"/>
</dbReference>
<dbReference type="GO" id="GO:0008270">
    <property type="term" value="F:zinc ion binding"/>
    <property type="evidence" value="ECO:0007669"/>
    <property type="project" value="UniProtKB-KW"/>
</dbReference>
<dbReference type="Gene3D" id="1.20.120.910">
    <property type="entry name" value="DksA, coiled-coil domain"/>
    <property type="match status" value="1"/>
</dbReference>
<dbReference type="KEGG" id="ntr:B0W44_06770"/>
<dbReference type="EMBL" id="CP019699">
    <property type="protein sequence ID" value="AQS55534.1"/>
    <property type="molecule type" value="Genomic_DNA"/>
</dbReference>
<keyword evidence="2" id="KW-0863">Zinc-finger</keyword>
<evidence type="ECO:0000256" key="2">
    <source>
        <dbReference type="ARBA" id="ARBA00022771"/>
    </source>
</evidence>
<evidence type="ECO:0000313" key="7">
    <source>
        <dbReference type="EMBL" id="AQS55534.1"/>
    </source>
</evidence>
<dbReference type="RefSeq" id="WP_077719398.1">
    <property type="nucleotide sequence ID" value="NZ_CP019699.1"/>
</dbReference>
<sequence>MKREQLEQLREELLRERQELEARLQESEHGGLAVSMNDAIGELSGYDNHPADVGTELYERGKDIALSEQREKRLREIDEALDRMADGTYGVCAECGREVPYERLKANPAAKYCAEHQPRSDEIDRRPAEEDVLAPPFEKHQFDTGDFTGFDAEDAWQAVEQYGTSNPPDFYREGEHYNELGNEADERRGAVEDIEEVATTDTSGRSLKDGWADVTRNAAYRRLQAEEDAERS</sequence>
<dbReference type="STRING" id="1471761.B0W44_06770"/>
<keyword evidence="5" id="KW-0175">Coiled coil</keyword>
<dbReference type="NCBIfam" id="TIGR02890">
    <property type="entry name" value="bacill_yteA"/>
    <property type="match status" value="1"/>
</dbReference>
<organism evidence="7 8">
    <name type="scientific">Novibacillus thermophilus</name>
    <dbReference type="NCBI Taxonomy" id="1471761"/>
    <lineage>
        <taxon>Bacteria</taxon>
        <taxon>Bacillati</taxon>
        <taxon>Bacillota</taxon>
        <taxon>Bacilli</taxon>
        <taxon>Bacillales</taxon>
        <taxon>Thermoactinomycetaceae</taxon>
        <taxon>Novibacillus</taxon>
    </lineage>
</organism>
<protein>
    <recommendedName>
        <fullName evidence="6">Zinc finger DksA/TraR C4-type domain-containing protein</fullName>
    </recommendedName>
</protein>
<accession>A0A1U9K673</accession>
<keyword evidence="3" id="KW-0862">Zinc</keyword>
<evidence type="ECO:0000256" key="5">
    <source>
        <dbReference type="SAM" id="Coils"/>
    </source>
</evidence>
<keyword evidence="8" id="KW-1185">Reference proteome</keyword>
<reference evidence="7 8" key="1">
    <citation type="journal article" date="2015" name="Int. J. Syst. Evol. Microbiol.">
        <title>Novibacillus thermophilus gen. nov., sp. nov., a Gram-staining-negative and moderately thermophilic member of the family Thermoactinomycetaceae.</title>
        <authorList>
            <person name="Yang G."/>
            <person name="Chen J."/>
            <person name="Zhou S."/>
        </authorList>
    </citation>
    <scope>NUCLEOTIDE SEQUENCE [LARGE SCALE GENOMIC DNA]</scope>
    <source>
        <strain evidence="7 8">SG-1</strain>
    </source>
</reference>
<feature type="zinc finger region" description="dksA C4-type" evidence="4">
    <location>
        <begin position="92"/>
        <end position="116"/>
    </location>
</feature>
<keyword evidence="1" id="KW-0479">Metal-binding</keyword>
<evidence type="ECO:0000256" key="1">
    <source>
        <dbReference type="ARBA" id="ARBA00022723"/>
    </source>
</evidence>